<gene>
    <name evidence="1" type="ORF">EYF80_045452</name>
</gene>
<accession>A0A4Z2FSZ0</accession>
<keyword evidence="2" id="KW-1185">Reference proteome</keyword>
<name>A0A4Z2FSZ0_9TELE</name>
<reference evidence="1 2" key="1">
    <citation type="submission" date="2019-03" db="EMBL/GenBank/DDBJ databases">
        <title>First draft genome of Liparis tanakae, snailfish: a comprehensive survey of snailfish specific genes.</title>
        <authorList>
            <person name="Kim W."/>
            <person name="Song I."/>
            <person name="Jeong J.-H."/>
            <person name="Kim D."/>
            <person name="Kim S."/>
            <person name="Ryu S."/>
            <person name="Song J.Y."/>
            <person name="Lee S.K."/>
        </authorList>
    </citation>
    <scope>NUCLEOTIDE SEQUENCE [LARGE SCALE GENOMIC DNA]</scope>
    <source>
        <tissue evidence="1">Muscle</tissue>
    </source>
</reference>
<evidence type="ECO:0000313" key="2">
    <source>
        <dbReference type="Proteomes" id="UP000314294"/>
    </source>
</evidence>
<dbReference type="EMBL" id="SRLO01000909">
    <property type="protein sequence ID" value="TNN44347.1"/>
    <property type="molecule type" value="Genomic_DNA"/>
</dbReference>
<sequence>MESSEKTGQRPGFHCAMCLHCPLQDEEHLMIYEDDCHPLISGKWVTGLYVTQTWVLPLRVMGQSGMRCRLSASDLTPSEVAWAPESSRWLTVPTQGRSVGTPRVPRVTCLLQDTAIGLTYRGQLHRPQKTFDKASLWQSYVHSRSPTWKPVTLIISPALDYPEAEAKDEIQRQGSN</sequence>
<comment type="caution">
    <text evidence="1">The sequence shown here is derived from an EMBL/GenBank/DDBJ whole genome shotgun (WGS) entry which is preliminary data.</text>
</comment>
<evidence type="ECO:0000313" key="1">
    <source>
        <dbReference type="EMBL" id="TNN44347.1"/>
    </source>
</evidence>
<dbReference type="AlphaFoldDB" id="A0A4Z2FSZ0"/>
<organism evidence="1 2">
    <name type="scientific">Liparis tanakae</name>
    <name type="common">Tanaka's snailfish</name>
    <dbReference type="NCBI Taxonomy" id="230148"/>
    <lineage>
        <taxon>Eukaryota</taxon>
        <taxon>Metazoa</taxon>
        <taxon>Chordata</taxon>
        <taxon>Craniata</taxon>
        <taxon>Vertebrata</taxon>
        <taxon>Euteleostomi</taxon>
        <taxon>Actinopterygii</taxon>
        <taxon>Neopterygii</taxon>
        <taxon>Teleostei</taxon>
        <taxon>Neoteleostei</taxon>
        <taxon>Acanthomorphata</taxon>
        <taxon>Eupercaria</taxon>
        <taxon>Perciformes</taxon>
        <taxon>Cottioidei</taxon>
        <taxon>Cottales</taxon>
        <taxon>Liparidae</taxon>
        <taxon>Liparis</taxon>
    </lineage>
</organism>
<proteinExistence type="predicted"/>
<protein>
    <submittedName>
        <fullName evidence="1">Uncharacterized protein</fullName>
    </submittedName>
</protein>
<dbReference type="Proteomes" id="UP000314294">
    <property type="component" value="Unassembled WGS sequence"/>
</dbReference>